<evidence type="ECO:0000256" key="13">
    <source>
        <dbReference type="RuleBase" id="RU000461"/>
    </source>
</evidence>
<dbReference type="InterPro" id="IPR001128">
    <property type="entry name" value="Cyt_P450"/>
</dbReference>
<protein>
    <recommendedName>
        <fullName evidence="16">Cytochrome P450</fullName>
    </recommendedName>
</protein>
<keyword evidence="5 13" id="KW-0349">Heme</keyword>
<evidence type="ECO:0000256" key="6">
    <source>
        <dbReference type="ARBA" id="ARBA00022723"/>
    </source>
</evidence>
<name>A0A9D4Q6X7_RHISA</name>
<comment type="caution">
    <text evidence="14">The sequence shown here is derived from an EMBL/GenBank/DDBJ whole genome shotgun (WGS) entry which is preliminary data.</text>
</comment>
<reference evidence="14" key="2">
    <citation type="submission" date="2021-09" db="EMBL/GenBank/DDBJ databases">
        <authorList>
            <person name="Jia N."/>
            <person name="Wang J."/>
            <person name="Shi W."/>
            <person name="Du L."/>
            <person name="Sun Y."/>
            <person name="Zhan W."/>
            <person name="Jiang J."/>
            <person name="Wang Q."/>
            <person name="Zhang B."/>
            <person name="Ji P."/>
            <person name="Sakyi L.B."/>
            <person name="Cui X."/>
            <person name="Yuan T."/>
            <person name="Jiang B."/>
            <person name="Yang W."/>
            <person name="Lam T.T.-Y."/>
            <person name="Chang Q."/>
            <person name="Ding S."/>
            <person name="Wang X."/>
            <person name="Zhu J."/>
            <person name="Ruan X."/>
            <person name="Zhao L."/>
            <person name="Wei J."/>
            <person name="Que T."/>
            <person name="Du C."/>
            <person name="Cheng J."/>
            <person name="Dai P."/>
            <person name="Han X."/>
            <person name="Huang E."/>
            <person name="Gao Y."/>
            <person name="Liu J."/>
            <person name="Shao H."/>
            <person name="Ye R."/>
            <person name="Li L."/>
            <person name="Wei W."/>
            <person name="Wang X."/>
            <person name="Wang C."/>
            <person name="Huo Q."/>
            <person name="Li W."/>
            <person name="Guo W."/>
            <person name="Chen H."/>
            <person name="Chen S."/>
            <person name="Zhou L."/>
            <person name="Zhou L."/>
            <person name="Ni X."/>
            <person name="Tian J."/>
            <person name="Zhou Y."/>
            <person name="Sheng Y."/>
            <person name="Liu T."/>
            <person name="Pan Y."/>
            <person name="Xia L."/>
            <person name="Li J."/>
            <person name="Zhao F."/>
            <person name="Cao W."/>
        </authorList>
    </citation>
    <scope>NUCLEOTIDE SEQUENCE</scope>
    <source>
        <strain evidence="14">Rsan-2018</strain>
        <tissue evidence="14">Larvae</tissue>
    </source>
</reference>
<dbReference type="InterPro" id="IPR050476">
    <property type="entry name" value="Insect_CytP450_Detox"/>
</dbReference>
<evidence type="ECO:0000256" key="7">
    <source>
        <dbReference type="ARBA" id="ARBA00022824"/>
    </source>
</evidence>
<dbReference type="GO" id="GO:0005506">
    <property type="term" value="F:iron ion binding"/>
    <property type="evidence" value="ECO:0007669"/>
    <property type="project" value="InterPro"/>
</dbReference>
<dbReference type="PROSITE" id="PS00086">
    <property type="entry name" value="CYTOCHROME_P450"/>
    <property type="match status" value="1"/>
</dbReference>
<dbReference type="SUPFAM" id="SSF48264">
    <property type="entry name" value="Cytochrome P450"/>
    <property type="match status" value="1"/>
</dbReference>
<dbReference type="GO" id="GO:0004497">
    <property type="term" value="F:monooxygenase activity"/>
    <property type="evidence" value="ECO:0007669"/>
    <property type="project" value="UniProtKB-KW"/>
</dbReference>
<reference evidence="14" key="1">
    <citation type="journal article" date="2020" name="Cell">
        <title>Large-Scale Comparative Analyses of Tick Genomes Elucidate Their Genetic Diversity and Vector Capacities.</title>
        <authorList>
            <consortium name="Tick Genome and Microbiome Consortium (TIGMIC)"/>
            <person name="Jia N."/>
            <person name="Wang J."/>
            <person name="Shi W."/>
            <person name="Du L."/>
            <person name="Sun Y."/>
            <person name="Zhan W."/>
            <person name="Jiang J.F."/>
            <person name="Wang Q."/>
            <person name="Zhang B."/>
            <person name="Ji P."/>
            <person name="Bell-Sakyi L."/>
            <person name="Cui X.M."/>
            <person name="Yuan T.T."/>
            <person name="Jiang B.G."/>
            <person name="Yang W.F."/>
            <person name="Lam T.T."/>
            <person name="Chang Q.C."/>
            <person name="Ding S.J."/>
            <person name="Wang X.J."/>
            <person name="Zhu J.G."/>
            <person name="Ruan X.D."/>
            <person name="Zhao L."/>
            <person name="Wei J.T."/>
            <person name="Ye R.Z."/>
            <person name="Que T.C."/>
            <person name="Du C.H."/>
            <person name="Zhou Y.H."/>
            <person name="Cheng J.X."/>
            <person name="Dai P.F."/>
            <person name="Guo W.B."/>
            <person name="Han X.H."/>
            <person name="Huang E.J."/>
            <person name="Li L.F."/>
            <person name="Wei W."/>
            <person name="Gao Y.C."/>
            <person name="Liu J.Z."/>
            <person name="Shao H.Z."/>
            <person name="Wang X."/>
            <person name="Wang C.C."/>
            <person name="Yang T.C."/>
            <person name="Huo Q.B."/>
            <person name="Li W."/>
            <person name="Chen H.Y."/>
            <person name="Chen S.E."/>
            <person name="Zhou L.G."/>
            <person name="Ni X.B."/>
            <person name="Tian J.H."/>
            <person name="Sheng Y."/>
            <person name="Liu T."/>
            <person name="Pan Y.S."/>
            <person name="Xia L.Y."/>
            <person name="Li J."/>
            <person name="Zhao F."/>
            <person name="Cao W.C."/>
        </authorList>
    </citation>
    <scope>NUCLEOTIDE SEQUENCE</scope>
    <source>
        <strain evidence="14">Rsan-2018</strain>
    </source>
</reference>
<dbReference type="Pfam" id="PF00067">
    <property type="entry name" value="p450"/>
    <property type="match status" value="1"/>
</dbReference>
<comment type="cofactor">
    <cofactor evidence="1">
        <name>heme</name>
        <dbReference type="ChEBI" id="CHEBI:30413"/>
    </cofactor>
</comment>
<accession>A0A9D4Q6X7</accession>
<dbReference type="PANTHER" id="PTHR24292:SF102">
    <property type="entry name" value="CYTOCHROME P450 FAMILY-RELATED"/>
    <property type="match status" value="1"/>
</dbReference>
<evidence type="ECO:0000256" key="2">
    <source>
        <dbReference type="ARBA" id="ARBA00004174"/>
    </source>
</evidence>
<evidence type="ECO:0008006" key="16">
    <source>
        <dbReference type="Google" id="ProtNLM"/>
    </source>
</evidence>
<keyword evidence="12" id="KW-0472">Membrane</keyword>
<evidence type="ECO:0000256" key="12">
    <source>
        <dbReference type="ARBA" id="ARBA00023136"/>
    </source>
</evidence>
<dbReference type="Gene3D" id="1.10.630.10">
    <property type="entry name" value="Cytochrome P450"/>
    <property type="match status" value="1"/>
</dbReference>
<dbReference type="GO" id="GO:0016705">
    <property type="term" value="F:oxidoreductase activity, acting on paired donors, with incorporation or reduction of molecular oxygen"/>
    <property type="evidence" value="ECO:0007669"/>
    <property type="project" value="InterPro"/>
</dbReference>
<keyword evidence="9 13" id="KW-0560">Oxidoreductase</keyword>
<evidence type="ECO:0000256" key="8">
    <source>
        <dbReference type="ARBA" id="ARBA00022848"/>
    </source>
</evidence>
<evidence type="ECO:0000313" key="14">
    <source>
        <dbReference type="EMBL" id="KAH7967857.1"/>
    </source>
</evidence>
<keyword evidence="6 13" id="KW-0479">Metal-binding</keyword>
<keyword evidence="10 13" id="KW-0408">Iron</keyword>
<dbReference type="PANTHER" id="PTHR24292">
    <property type="entry name" value="CYTOCHROME P450"/>
    <property type="match status" value="1"/>
</dbReference>
<organism evidence="14 15">
    <name type="scientific">Rhipicephalus sanguineus</name>
    <name type="common">Brown dog tick</name>
    <name type="synonym">Ixodes sanguineus</name>
    <dbReference type="NCBI Taxonomy" id="34632"/>
    <lineage>
        <taxon>Eukaryota</taxon>
        <taxon>Metazoa</taxon>
        <taxon>Ecdysozoa</taxon>
        <taxon>Arthropoda</taxon>
        <taxon>Chelicerata</taxon>
        <taxon>Arachnida</taxon>
        <taxon>Acari</taxon>
        <taxon>Parasitiformes</taxon>
        <taxon>Ixodida</taxon>
        <taxon>Ixodoidea</taxon>
        <taxon>Ixodidae</taxon>
        <taxon>Rhipicephalinae</taxon>
        <taxon>Rhipicephalus</taxon>
        <taxon>Rhipicephalus</taxon>
    </lineage>
</organism>
<keyword evidence="7" id="KW-0256">Endoplasmic reticulum</keyword>
<evidence type="ECO:0000256" key="9">
    <source>
        <dbReference type="ARBA" id="ARBA00023002"/>
    </source>
</evidence>
<keyword evidence="15" id="KW-1185">Reference proteome</keyword>
<dbReference type="GO" id="GO:0020037">
    <property type="term" value="F:heme binding"/>
    <property type="evidence" value="ECO:0007669"/>
    <property type="project" value="InterPro"/>
</dbReference>
<comment type="subcellular location">
    <subcellularLocation>
        <location evidence="3">Endoplasmic reticulum membrane</location>
        <topology evidence="3">Peripheral membrane protein</topology>
    </subcellularLocation>
    <subcellularLocation>
        <location evidence="2">Microsome membrane</location>
        <topology evidence="2">Peripheral membrane protein</topology>
    </subcellularLocation>
</comment>
<keyword evidence="11 13" id="KW-0503">Monooxygenase</keyword>
<evidence type="ECO:0000313" key="15">
    <source>
        <dbReference type="Proteomes" id="UP000821837"/>
    </source>
</evidence>
<keyword evidence="8" id="KW-0492">Microsome</keyword>
<comment type="similarity">
    <text evidence="4 13">Belongs to the cytochrome P450 family.</text>
</comment>
<evidence type="ECO:0000256" key="3">
    <source>
        <dbReference type="ARBA" id="ARBA00004406"/>
    </source>
</evidence>
<dbReference type="Proteomes" id="UP000821837">
    <property type="component" value="Unassembled WGS sequence"/>
</dbReference>
<evidence type="ECO:0000256" key="1">
    <source>
        <dbReference type="ARBA" id="ARBA00001971"/>
    </source>
</evidence>
<dbReference type="GO" id="GO:0005789">
    <property type="term" value="C:endoplasmic reticulum membrane"/>
    <property type="evidence" value="ECO:0007669"/>
    <property type="project" value="UniProtKB-SubCell"/>
</dbReference>
<dbReference type="InterPro" id="IPR036396">
    <property type="entry name" value="Cyt_P450_sf"/>
</dbReference>
<proteinExistence type="inferred from homology"/>
<evidence type="ECO:0000256" key="4">
    <source>
        <dbReference type="ARBA" id="ARBA00010617"/>
    </source>
</evidence>
<gene>
    <name evidence="14" type="ORF">HPB52_003268</name>
</gene>
<dbReference type="EMBL" id="JABSTV010001248">
    <property type="protein sequence ID" value="KAH7967857.1"/>
    <property type="molecule type" value="Genomic_DNA"/>
</dbReference>
<dbReference type="InterPro" id="IPR017972">
    <property type="entry name" value="Cyt_P450_CS"/>
</dbReference>
<dbReference type="AlphaFoldDB" id="A0A9D4Q6X7"/>
<evidence type="ECO:0000256" key="11">
    <source>
        <dbReference type="ARBA" id="ARBA00023033"/>
    </source>
</evidence>
<sequence>MKAAYIPFGAGPRNCVGTRLGLLQLRYSVARIVQKLRLTLGPSQKEEKKAAAEFAAAGGGARINNLNTKLTACATNGAPAVDRGRQRLARVVTDEKPEEEMKNLR</sequence>
<evidence type="ECO:0000256" key="5">
    <source>
        <dbReference type="ARBA" id="ARBA00022617"/>
    </source>
</evidence>
<evidence type="ECO:0000256" key="10">
    <source>
        <dbReference type="ARBA" id="ARBA00023004"/>
    </source>
</evidence>